<evidence type="ECO:0000256" key="8">
    <source>
        <dbReference type="ARBA" id="ARBA00023242"/>
    </source>
</evidence>
<dbReference type="Pfam" id="PF23096">
    <property type="entry name" value="HEAT_PSME4"/>
    <property type="match status" value="1"/>
</dbReference>
<evidence type="ECO:0000313" key="13">
    <source>
        <dbReference type="Proteomes" id="UP000283269"/>
    </source>
</evidence>
<evidence type="ECO:0000256" key="1">
    <source>
        <dbReference type="ARBA" id="ARBA00004324"/>
    </source>
</evidence>
<dbReference type="InParanoid" id="A0A409XI17"/>
<keyword evidence="5" id="KW-0677">Repeat</keyword>
<dbReference type="Pfam" id="PF16507">
    <property type="entry name" value="HEAT_PSME4_mid"/>
    <property type="match status" value="1"/>
</dbReference>
<dbReference type="Pfam" id="PF11919">
    <property type="entry name" value="PSME4_C"/>
    <property type="match status" value="1"/>
</dbReference>
<gene>
    <name evidence="12" type="ORF">CVT25_014914</name>
</gene>
<keyword evidence="6" id="KW-0227">DNA damage</keyword>
<name>A0A409XI17_PSICY</name>
<dbReference type="OrthoDB" id="17907at2759"/>
<dbReference type="GO" id="GO:0016607">
    <property type="term" value="C:nuclear speck"/>
    <property type="evidence" value="ECO:0007669"/>
    <property type="project" value="UniProtKB-SubCell"/>
</dbReference>
<evidence type="ECO:0000256" key="7">
    <source>
        <dbReference type="ARBA" id="ARBA00023204"/>
    </source>
</evidence>
<keyword evidence="7" id="KW-0234">DNA repair</keyword>
<dbReference type="InterPro" id="IPR021843">
    <property type="entry name" value="PSME4_C"/>
</dbReference>
<dbReference type="PANTHER" id="PTHR32170:SF3">
    <property type="entry name" value="PROTEASOME ACTIVATOR COMPLEX SUBUNIT 4"/>
    <property type="match status" value="1"/>
</dbReference>
<evidence type="ECO:0000313" key="12">
    <source>
        <dbReference type="EMBL" id="PPQ90396.1"/>
    </source>
</evidence>
<dbReference type="Proteomes" id="UP000283269">
    <property type="component" value="Unassembled WGS sequence"/>
</dbReference>
<organism evidence="12 13">
    <name type="scientific">Psilocybe cyanescens</name>
    <dbReference type="NCBI Taxonomy" id="93625"/>
    <lineage>
        <taxon>Eukaryota</taxon>
        <taxon>Fungi</taxon>
        <taxon>Dikarya</taxon>
        <taxon>Basidiomycota</taxon>
        <taxon>Agaricomycotina</taxon>
        <taxon>Agaricomycetes</taxon>
        <taxon>Agaricomycetidae</taxon>
        <taxon>Agaricales</taxon>
        <taxon>Agaricineae</taxon>
        <taxon>Strophariaceae</taxon>
        <taxon>Psilocybe</taxon>
    </lineage>
</organism>
<dbReference type="InterPro" id="IPR032430">
    <property type="entry name" value="Blm10_mid"/>
</dbReference>
<evidence type="ECO:0000259" key="10">
    <source>
        <dbReference type="Pfam" id="PF16507"/>
    </source>
</evidence>
<evidence type="ECO:0000256" key="2">
    <source>
        <dbReference type="ARBA" id="ARBA00004496"/>
    </source>
</evidence>
<evidence type="ECO:0008006" key="14">
    <source>
        <dbReference type="Google" id="ProtNLM"/>
    </source>
</evidence>
<dbReference type="STRING" id="93625.A0A409XI17"/>
<dbReference type="GO" id="GO:0070628">
    <property type="term" value="F:proteasome binding"/>
    <property type="evidence" value="ECO:0007669"/>
    <property type="project" value="InterPro"/>
</dbReference>
<keyword evidence="8" id="KW-0539">Nucleus</keyword>
<feature type="domain" description="Proteasome activator complex subunit 4 C-terminal" evidence="9">
    <location>
        <begin position="1895"/>
        <end position="1976"/>
    </location>
</feature>
<reference evidence="12 13" key="1">
    <citation type="journal article" date="2018" name="Evol. Lett.">
        <title>Horizontal gene cluster transfer increased hallucinogenic mushroom diversity.</title>
        <authorList>
            <person name="Reynolds H.T."/>
            <person name="Vijayakumar V."/>
            <person name="Gluck-Thaler E."/>
            <person name="Korotkin H.B."/>
            <person name="Matheny P.B."/>
            <person name="Slot J.C."/>
        </authorList>
    </citation>
    <scope>NUCLEOTIDE SEQUENCE [LARGE SCALE GENOMIC DNA]</scope>
    <source>
        <strain evidence="12 13">2631</strain>
    </source>
</reference>
<accession>A0A409XI17</accession>
<comment type="similarity">
    <text evidence="3">Belongs to the BLM10 family.</text>
</comment>
<dbReference type="InterPro" id="IPR055455">
    <property type="entry name" value="HEAT_PSME4"/>
</dbReference>
<comment type="subcellular location">
    <subcellularLocation>
        <location evidence="2">Cytoplasm</location>
    </subcellularLocation>
    <subcellularLocation>
        <location evidence="1">Nucleus speckle</location>
    </subcellularLocation>
</comment>
<evidence type="ECO:0000259" key="9">
    <source>
        <dbReference type="Pfam" id="PF11919"/>
    </source>
</evidence>
<sequence length="1976" mass="223434">MTSLLQTPSLESGIQLPQYQLNPSSGHPVIMDDEDILVLDSPDEAVNSVYDKQRASLQTYLDALPYECETVEDMQARLEEIVEKIYICAKAKNWLVLSTWDGMLQCWLLMRYPMENSTRANLVRLYYELCLVPGIEPRVLRGWADMLSRLLSNKPGMKRKLEVTDLQLPWQPLWRVLQRELWPKTSLEESSRNLVNILLYVAEQCKRYFPAAEIPVMLETFLPISTKETMLTMVPVLTSFLPPTNTHLYLPPIFKIWEAFNSGVIDDRFLELCGDLAEEHVSGTYGDAGEGGSVWKDVGIWTEAEWNTLMGKGLGSMNVPVGAMRGASNTSQHADLLDKSGSKIKKSISKIGALSRILVYSMRLDGDVRQATPTANQSRTKDGKLPQQTGYIAGSKAMDSLDRMLTSIESFFHPSNTGAWSLSLTTLLQRLSAEFTKRWKEEELDSCKTPNVIIIIITDSMEIYKLKKQIQRLTPTIRRSFVNTLKTPALLAMFSKDPVCMSYAQGALRSLAMLEPTVIMPELLERAYGGLEVVNETHRTTAVLSMLSGITRPLVNEHVWLGGQKHIVPLLELCIPGIDLNDPVKTVCATMFIVSVVQHMKIGDLSQSGFSFSGDGPADDMMDVDDVDRFPDGTEPGDIPRLSRADERSLVRDSTASFADWVVSLFRRVFALYENLPEEGGRKNTTGGKQEESVLKSIKGMLDIICLHLSDQLFDLVLTLVYDYATTNAKSNSVRAFGQLVACLARVRPERTMAKFLPHCISQIEEELKHGASSVRTTSTHAAVPSDTTLHWSQCSYSLLCQILTFSATDMAILRGCLGYGGSALLVHKRQILGLLSVLVEKTKSERGYTGTGRLITRILNTIGCTYPLNARFINTKEWEDPSFNKNHSTQWGRLYEPQDVVVEWHVPNDDEIAFVLEIIDRIAKPALKLVELLIETSGNWDNISRNDFCRYLHACRAVWGGLPTFVKEQTKTVINSCIKPDQELPELLVAHLDVKAGFTLTDPSDPRYQKYVTLREQFGRAVLLGAATFRKTTNGEDHIDAVIGITRAIDTFLLSYGMNRSDFDAMQKNYAQARDVNRSWVRQKDNSRLVFVKRAHVYHSGRVYMHALYRRRSELDDKLLGELVELSLSQYTRIRRQAQAVLHNVTGYYVRSTRFILPSLFKALEKGNDPDRMKGALYILWNKGIDQNFHKEYLMSLLECQHEEKPSIQKLVSSLAQDCVSHLNEEATHTDAYALDTPRLDNVLSDLERNFSPSFIDHNLLNAALQKATVRVSKREIIYTDTVNEFLNPPPLYSESYSLLIVSSILQLALRPTTHWRYLQSAARFLYGLLRRDAAPSPGLAKFFLDQTISPQPTIRAISQRAIVKLLVFVKIRSFSHSKEELWLDEWKNPLTREVSIGNPRNFLESLQQPLADDGCYFDKINTGFLTWTLTIKGYRALQEGEKALSWEANSLKTLAAIKQDIRKEGYVEQLSTLWGQESGKEGGSLDLRADNVLFFKYLAKIFGHDGVDEILTAIDPLLSDADKYKQRAGAEILCGLLRGSKHWTPTASKKLWTWTINRLDRVVGQIKPETLSFWENIFQHQLMKRDPRRNQALVDWIFALPLEFNGDSAFEMTKSLSLFGILVDSLGIYFNPKAGSYVKLLFENANSSYAEMRQHVCQGLYVILSNQWQPWYASTEAFLIACCEQKDPLKIRDAPFMNYVSVILEKFPTWREERLPPPRVNQSEYDKVGLTLLQWIWVSAHSPTAPEILRMSELNDSSDLQAYSSAVLYILSAVTPPVEYIETILDNFVAAIKSSTSWRIRLNALPALVVFFYRNLLSISQDGVAKVMDVLLDCLADENVEVRQTASKVFSGVVRCSQRQSIIPLKNRFVSLARKTVLPPRRDPAYAESLKILHSAILGICALIESLPYSVEPWMPSLTEVLAPHATDPPPISTTIRKCASEFKKDTWHKDQLLFDEDQLQSLSTMLVGTSYYA</sequence>
<dbReference type="EMBL" id="NHYD01001635">
    <property type="protein sequence ID" value="PPQ90396.1"/>
    <property type="molecule type" value="Genomic_DNA"/>
</dbReference>
<dbReference type="InterPro" id="IPR035309">
    <property type="entry name" value="PSME4"/>
</dbReference>
<keyword evidence="13" id="KW-1185">Reference proteome</keyword>
<feature type="domain" description="Proteasome activator Blm10 middle HEAT repeats region" evidence="10">
    <location>
        <begin position="401"/>
        <end position="966"/>
    </location>
</feature>
<evidence type="ECO:0000256" key="3">
    <source>
        <dbReference type="ARBA" id="ARBA00005739"/>
    </source>
</evidence>
<dbReference type="InterPro" id="IPR011989">
    <property type="entry name" value="ARM-like"/>
</dbReference>
<dbReference type="GO" id="GO:0005829">
    <property type="term" value="C:cytosol"/>
    <property type="evidence" value="ECO:0007669"/>
    <property type="project" value="TreeGrafter"/>
</dbReference>
<proteinExistence type="inferred from homology"/>
<evidence type="ECO:0000259" key="11">
    <source>
        <dbReference type="Pfam" id="PF23096"/>
    </source>
</evidence>
<dbReference type="Gene3D" id="1.25.10.10">
    <property type="entry name" value="Leucine-rich Repeat Variant"/>
    <property type="match status" value="1"/>
</dbReference>
<dbReference type="GO" id="GO:0006281">
    <property type="term" value="P:DNA repair"/>
    <property type="evidence" value="ECO:0007669"/>
    <property type="project" value="UniProtKB-KW"/>
</dbReference>
<evidence type="ECO:0000256" key="4">
    <source>
        <dbReference type="ARBA" id="ARBA00022490"/>
    </source>
</evidence>
<dbReference type="PANTHER" id="PTHR32170">
    <property type="entry name" value="PROTEASOME ACTIVATOR COMPLEX SUBUNIT 4"/>
    <property type="match status" value="1"/>
</dbReference>
<dbReference type="GO" id="GO:0016504">
    <property type="term" value="F:peptidase activator activity"/>
    <property type="evidence" value="ECO:0007669"/>
    <property type="project" value="InterPro"/>
</dbReference>
<dbReference type="InterPro" id="IPR016024">
    <property type="entry name" value="ARM-type_fold"/>
</dbReference>
<keyword evidence="4" id="KW-0963">Cytoplasm</keyword>
<evidence type="ECO:0000256" key="5">
    <source>
        <dbReference type="ARBA" id="ARBA00022737"/>
    </source>
</evidence>
<comment type="caution">
    <text evidence="12">The sequence shown here is derived from an EMBL/GenBank/DDBJ whole genome shotgun (WGS) entry which is preliminary data.</text>
</comment>
<dbReference type="GO" id="GO:0010499">
    <property type="term" value="P:proteasomal ubiquitin-independent protein catabolic process"/>
    <property type="evidence" value="ECO:0007669"/>
    <property type="project" value="TreeGrafter"/>
</dbReference>
<evidence type="ECO:0000256" key="6">
    <source>
        <dbReference type="ARBA" id="ARBA00022763"/>
    </source>
</evidence>
<feature type="domain" description="Proteasome activator complex subunit 4-like HEAT repeat-like" evidence="11">
    <location>
        <begin position="1417"/>
        <end position="1618"/>
    </location>
</feature>
<protein>
    <recommendedName>
        <fullName evidence="14">ARM repeat-containing protein</fullName>
    </recommendedName>
</protein>
<dbReference type="SUPFAM" id="SSF48371">
    <property type="entry name" value="ARM repeat"/>
    <property type="match status" value="2"/>
</dbReference>